<evidence type="ECO:0000256" key="1">
    <source>
        <dbReference type="SAM" id="MobiDB-lite"/>
    </source>
</evidence>
<proteinExistence type="predicted"/>
<dbReference type="Proteomes" id="UP001190700">
    <property type="component" value="Unassembled WGS sequence"/>
</dbReference>
<reference evidence="2 3" key="1">
    <citation type="journal article" date="2015" name="Genome Biol. Evol.">
        <title>Comparative Genomics of a Bacterivorous Green Alga Reveals Evolutionary Causalities and Consequences of Phago-Mixotrophic Mode of Nutrition.</title>
        <authorList>
            <person name="Burns J.A."/>
            <person name="Paasch A."/>
            <person name="Narechania A."/>
            <person name="Kim E."/>
        </authorList>
    </citation>
    <scope>NUCLEOTIDE SEQUENCE [LARGE SCALE GENOMIC DNA]</scope>
    <source>
        <strain evidence="2 3">PLY_AMNH</strain>
    </source>
</reference>
<gene>
    <name evidence="2" type="ORF">CYMTET_13695</name>
</gene>
<evidence type="ECO:0000313" key="2">
    <source>
        <dbReference type="EMBL" id="KAK3278356.1"/>
    </source>
</evidence>
<name>A0AAE0LAM0_9CHLO</name>
<sequence length="135" mass="15251">MESCQHQMRTQDEVTNFWNWSEIDIKEFLDQRGEDHDPSMDKATLVDLATQCERDTGPAGPPAHPSPRKRKRKCGACLPLRDERMICADPLDAFMAGVSNEIKVEAPSKPKKKEVAGFDDDFDPVASFMEARKRG</sequence>
<organism evidence="2 3">
    <name type="scientific">Cymbomonas tetramitiformis</name>
    <dbReference type="NCBI Taxonomy" id="36881"/>
    <lineage>
        <taxon>Eukaryota</taxon>
        <taxon>Viridiplantae</taxon>
        <taxon>Chlorophyta</taxon>
        <taxon>Pyramimonadophyceae</taxon>
        <taxon>Pyramimonadales</taxon>
        <taxon>Pyramimonadaceae</taxon>
        <taxon>Cymbomonas</taxon>
    </lineage>
</organism>
<keyword evidence="3" id="KW-1185">Reference proteome</keyword>
<evidence type="ECO:0000313" key="3">
    <source>
        <dbReference type="Proteomes" id="UP001190700"/>
    </source>
</evidence>
<dbReference type="AlphaFoldDB" id="A0AAE0LAM0"/>
<feature type="region of interest" description="Disordered" evidence="1">
    <location>
        <begin position="52"/>
        <end position="73"/>
    </location>
</feature>
<dbReference type="EMBL" id="LGRX02005498">
    <property type="protein sequence ID" value="KAK3278356.1"/>
    <property type="molecule type" value="Genomic_DNA"/>
</dbReference>
<accession>A0AAE0LAM0</accession>
<protein>
    <submittedName>
        <fullName evidence="2">Uncharacterized protein</fullName>
    </submittedName>
</protein>
<comment type="caution">
    <text evidence="2">The sequence shown here is derived from an EMBL/GenBank/DDBJ whole genome shotgun (WGS) entry which is preliminary data.</text>
</comment>
<feature type="non-terminal residue" evidence="2">
    <location>
        <position position="135"/>
    </location>
</feature>